<dbReference type="Proteomes" id="UP000189739">
    <property type="component" value="Unassembled WGS sequence"/>
</dbReference>
<organism evidence="1 2">
    <name type="scientific">Mucilaginibacter pedocola</name>
    <dbReference type="NCBI Taxonomy" id="1792845"/>
    <lineage>
        <taxon>Bacteria</taxon>
        <taxon>Pseudomonadati</taxon>
        <taxon>Bacteroidota</taxon>
        <taxon>Sphingobacteriia</taxon>
        <taxon>Sphingobacteriales</taxon>
        <taxon>Sphingobacteriaceae</taxon>
        <taxon>Mucilaginibacter</taxon>
    </lineage>
</organism>
<sequence>MFNYVKREELPEKLHEAKDSLFYLASLTCWNKISGNCLYHLMEDPNNDTLKSWFLKRSPGEKLPLLSFDELAAALNELYPQLYNIGFYIRHAYKHQTIIDVRYIIWDSKIGSRDSNGEPLPYIDVKIEMPPTYLNGKKIDINWQNDTLKHRIMFLWFRTKFKFSRFR</sequence>
<dbReference type="EMBL" id="MBTF01000034">
    <property type="protein sequence ID" value="OOQ58026.1"/>
    <property type="molecule type" value="Genomic_DNA"/>
</dbReference>
<dbReference type="AlphaFoldDB" id="A0A1S9PAL9"/>
<proteinExistence type="predicted"/>
<gene>
    <name evidence="1" type="ORF">BC343_10200</name>
</gene>
<evidence type="ECO:0000313" key="1">
    <source>
        <dbReference type="EMBL" id="OOQ58026.1"/>
    </source>
</evidence>
<reference evidence="1 2" key="1">
    <citation type="submission" date="2016-07" db="EMBL/GenBank/DDBJ databases">
        <title>Genomic analysis of zinc-resistant bacterium Mucilaginibacter pedocola TBZ30.</title>
        <authorList>
            <person name="Huang J."/>
            <person name="Tang J."/>
        </authorList>
    </citation>
    <scope>NUCLEOTIDE SEQUENCE [LARGE SCALE GENOMIC DNA]</scope>
    <source>
        <strain evidence="1 2">TBZ30</strain>
    </source>
</reference>
<name>A0A1S9PAL9_9SPHI</name>
<accession>A0A1S9PAL9</accession>
<protein>
    <submittedName>
        <fullName evidence="1">Uncharacterized protein</fullName>
    </submittedName>
</protein>
<keyword evidence="2" id="KW-1185">Reference proteome</keyword>
<evidence type="ECO:0000313" key="2">
    <source>
        <dbReference type="Proteomes" id="UP000189739"/>
    </source>
</evidence>
<comment type="caution">
    <text evidence="1">The sequence shown here is derived from an EMBL/GenBank/DDBJ whole genome shotgun (WGS) entry which is preliminary data.</text>
</comment>